<gene>
    <name evidence="5" type="ORF">GCM10022247_00550</name>
</gene>
<name>A0ABP7QRX5_9PSEU</name>
<dbReference type="EMBL" id="BAABAL010000002">
    <property type="protein sequence ID" value="GAA3986028.1"/>
    <property type="molecule type" value="Genomic_DNA"/>
</dbReference>
<evidence type="ECO:0008006" key="7">
    <source>
        <dbReference type="Google" id="ProtNLM"/>
    </source>
</evidence>
<evidence type="ECO:0000256" key="4">
    <source>
        <dbReference type="ARBA" id="ARBA00023136"/>
    </source>
</evidence>
<comment type="caution">
    <text evidence="5">The sequence shown here is derived from an EMBL/GenBank/DDBJ whole genome shotgun (WGS) entry which is preliminary data.</text>
</comment>
<keyword evidence="3" id="KW-0446">Lipid-binding</keyword>
<keyword evidence="4" id="KW-0472">Membrane</keyword>
<evidence type="ECO:0000256" key="1">
    <source>
        <dbReference type="ARBA" id="ARBA00004255"/>
    </source>
</evidence>
<proteinExistence type="predicted"/>
<comment type="subcellular location">
    <subcellularLocation>
        <location evidence="1">Golgi apparatus membrane</location>
        <topology evidence="1">Peripheral membrane protein</topology>
        <orientation evidence="1">Cytoplasmic side</orientation>
    </subcellularLocation>
</comment>
<dbReference type="Gene3D" id="1.10.3630.10">
    <property type="entry name" value="yeast vps74-n-term truncation variant domain like"/>
    <property type="match status" value="1"/>
</dbReference>
<keyword evidence="6" id="KW-1185">Reference proteome</keyword>
<reference evidence="6" key="1">
    <citation type="journal article" date="2019" name="Int. J. Syst. Evol. Microbiol.">
        <title>The Global Catalogue of Microorganisms (GCM) 10K type strain sequencing project: providing services to taxonomists for standard genome sequencing and annotation.</title>
        <authorList>
            <consortium name="The Broad Institute Genomics Platform"/>
            <consortium name="The Broad Institute Genome Sequencing Center for Infectious Disease"/>
            <person name="Wu L."/>
            <person name="Ma J."/>
        </authorList>
    </citation>
    <scope>NUCLEOTIDE SEQUENCE [LARGE SCALE GENOMIC DNA]</scope>
    <source>
        <strain evidence="6">JCM 17342</strain>
    </source>
</reference>
<dbReference type="RefSeq" id="WP_344870345.1">
    <property type="nucleotide sequence ID" value="NZ_BAABAL010000002.1"/>
</dbReference>
<dbReference type="Proteomes" id="UP001501747">
    <property type="component" value="Unassembled WGS sequence"/>
</dbReference>
<dbReference type="InterPro" id="IPR038261">
    <property type="entry name" value="GPP34-like_sf"/>
</dbReference>
<evidence type="ECO:0000256" key="3">
    <source>
        <dbReference type="ARBA" id="ARBA00023121"/>
    </source>
</evidence>
<sequence>MHPLNSLPARLFLLSFDQERGRLTVGAALAPLLRAAALAELHLGGRLADTGGKARAVAATPSGDPVLDQVLALVSGSAKPRSWQHWIGYRPKSTVVAVREALVASGHIRVERRRVLGLIPTTRITLLDPGAATHVESLASEALRGAWPVEEVDLRDAAVVSLAAAANLRTVVSRADRRSYRKRLAELSARVGPVPAALRKALQAQSAGSAGGDGD</sequence>
<dbReference type="Pfam" id="PF05719">
    <property type="entry name" value="GPP34"/>
    <property type="match status" value="1"/>
</dbReference>
<organism evidence="5 6">
    <name type="scientific">Allokutzneria multivorans</name>
    <dbReference type="NCBI Taxonomy" id="1142134"/>
    <lineage>
        <taxon>Bacteria</taxon>
        <taxon>Bacillati</taxon>
        <taxon>Actinomycetota</taxon>
        <taxon>Actinomycetes</taxon>
        <taxon>Pseudonocardiales</taxon>
        <taxon>Pseudonocardiaceae</taxon>
        <taxon>Allokutzneria</taxon>
    </lineage>
</organism>
<accession>A0ABP7QRX5</accession>
<protein>
    <recommendedName>
        <fullName evidence="7">Golgi phosphoprotein 3 GPP34</fullName>
    </recommendedName>
</protein>
<evidence type="ECO:0000313" key="5">
    <source>
        <dbReference type="EMBL" id="GAA3986028.1"/>
    </source>
</evidence>
<evidence type="ECO:0000313" key="6">
    <source>
        <dbReference type="Proteomes" id="UP001501747"/>
    </source>
</evidence>
<dbReference type="InterPro" id="IPR008628">
    <property type="entry name" value="GPP34-like"/>
</dbReference>
<evidence type="ECO:0000256" key="2">
    <source>
        <dbReference type="ARBA" id="ARBA00023034"/>
    </source>
</evidence>
<keyword evidence="2" id="KW-0333">Golgi apparatus</keyword>